<gene>
    <name evidence="1" type="ORF">SAMN05443667_108125</name>
</gene>
<sequence>MNILEKQGIDSIPVAIKRKVKRDKMIIDLDFSVVAKEESAFKGEVNVGLCINCDSNIHCTWQRNNKMFCEHYQ</sequence>
<protein>
    <submittedName>
        <fullName evidence="1">Uncharacterized protein</fullName>
    </submittedName>
</protein>
<accession>A0A1H4DU93</accession>
<name>A0A1H4DU93_9FLAO</name>
<dbReference type="Proteomes" id="UP000198951">
    <property type="component" value="Unassembled WGS sequence"/>
</dbReference>
<dbReference type="EMBL" id="FNRD01000008">
    <property type="protein sequence ID" value="SEA76291.1"/>
    <property type="molecule type" value="Genomic_DNA"/>
</dbReference>
<evidence type="ECO:0000313" key="1">
    <source>
        <dbReference type="EMBL" id="SEA76291.1"/>
    </source>
</evidence>
<organism evidence="1 2">
    <name type="scientific">Flavobacterium gillisiae</name>
    <dbReference type="NCBI Taxonomy" id="150146"/>
    <lineage>
        <taxon>Bacteria</taxon>
        <taxon>Pseudomonadati</taxon>
        <taxon>Bacteroidota</taxon>
        <taxon>Flavobacteriia</taxon>
        <taxon>Flavobacteriales</taxon>
        <taxon>Flavobacteriaceae</taxon>
        <taxon>Flavobacterium</taxon>
    </lineage>
</organism>
<keyword evidence="2" id="KW-1185">Reference proteome</keyword>
<dbReference type="OrthoDB" id="1364630at2"/>
<evidence type="ECO:0000313" key="2">
    <source>
        <dbReference type="Proteomes" id="UP000198951"/>
    </source>
</evidence>
<dbReference type="AlphaFoldDB" id="A0A1H4DU93"/>
<dbReference type="STRING" id="150146.SAMN05443667_108125"/>
<reference evidence="2" key="1">
    <citation type="submission" date="2016-10" db="EMBL/GenBank/DDBJ databases">
        <authorList>
            <person name="Varghese N."/>
            <person name="Submissions S."/>
        </authorList>
    </citation>
    <scope>NUCLEOTIDE SEQUENCE [LARGE SCALE GENOMIC DNA]</scope>
    <source>
        <strain evidence="2">DSM 22376</strain>
    </source>
</reference>
<proteinExistence type="predicted"/>